<keyword evidence="3" id="KW-0547">Nucleotide-binding</keyword>
<dbReference type="RefSeq" id="WP_116536332.1">
    <property type="nucleotide sequence ID" value="NZ_QDFT01000002.1"/>
</dbReference>
<feature type="region of interest" description="Disordered" evidence="7">
    <location>
        <begin position="539"/>
        <end position="569"/>
    </location>
</feature>
<dbReference type="SMART" id="SM00382">
    <property type="entry name" value="AAA"/>
    <property type="match status" value="1"/>
</dbReference>
<feature type="domain" description="ABC transporter" evidence="9">
    <location>
        <begin position="329"/>
        <end position="558"/>
    </location>
</feature>
<dbReference type="InterPro" id="IPR003593">
    <property type="entry name" value="AAA+_ATPase"/>
</dbReference>
<dbReference type="InterPro" id="IPR003439">
    <property type="entry name" value="ABC_transporter-like_ATP-bd"/>
</dbReference>
<evidence type="ECO:0000256" key="2">
    <source>
        <dbReference type="ARBA" id="ARBA00022692"/>
    </source>
</evidence>
<dbReference type="GO" id="GO:0042883">
    <property type="term" value="P:cysteine transport"/>
    <property type="evidence" value="ECO:0007669"/>
    <property type="project" value="InterPro"/>
</dbReference>
<dbReference type="InterPro" id="IPR014216">
    <property type="entry name" value="ABC_transptr_CydD"/>
</dbReference>
<dbReference type="Pfam" id="PF00664">
    <property type="entry name" value="ABC_membrane"/>
    <property type="match status" value="1"/>
</dbReference>
<dbReference type="SUPFAM" id="SSF52540">
    <property type="entry name" value="P-loop containing nucleoside triphosphate hydrolases"/>
    <property type="match status" value="1"/>
</dbReference>
<evidence type="ECO:0000256" key="4">
    <source>
        <dbReference type="ARBA" id="ARBA00022840"/>
    </source>
</evidence>
<comment type="caution">
    <text evidence="11">The sequence shown here is derived from an EMBL/GenBank/DDBJ whole genome shotgun (WGS) entry which is preliminary data.</text>
</comment>
<dbReference type="EMBL" id="QDFT01000002">
    <property type="protein sequence ID" value="PVE79400.1"/>
    <property type="molecule type" value="Genomic_DNA"/>
</dbReference>
<dbReference type="InterPro" id="IPR036640">
    <property type="entry name" value="ABC1_TM_sf"/>
</dbReference>
<dbReference type="AlphaFoldDB" id="A0A2T7WX53"/>
<evidence type="ECO:0000256" key="6">
    <source>
        <dbReference type="ARBA" id="ARBA00023136"/>
    </source>
</evidence>
<dbReference type="InterPro" id="IPR011527">
    <property type="entry name" value="ABC1_TM_dom"/>
</dbReference>
<dbReference type="Pfam" id="PF00005">
    <property type="entry name" value="ABC_tran"/>
    <property type="match status" value="1"/>
</dbReference>
<dbReference type="CDD" id="cd18584">
    <property type="entry name" value="ABC_6TM_AarD_CydD"/>
    <property type="match status" value="1"/>
</dbReference>
<comment type="subcellular location">
    <subcellularLocation>
        <location evidence="1">Cell membrane</location>
        <topology evidence="1">Multi-pass membrane protein</topology>
    </subcellularLocation>
</comment>
<accession>A0A2T7WX53</accession>
<name>A0A2T7WX53_MICTE</name>
<dbReference type="NCBIfam" id="TIGR02857">
    <property type="entry name" value="CydD"/>
    <property type="match status" value="1"/>
</dbReference>
<feature type="transmembrane region" description="Helical" evidence="8">
    <location>
        <begin position="161"/>
        <end position="180"/>
    </location>
</feature>
<evidence type="ECO:0000256" key="5">
    <source>
        <dbReference type="ARBA" id="ARBA00022989"/>
    </source>
</evidence>
<keyword evidence="6 8" id="KW-0472">Membrane</keyword>
<reference evidence="11 12" key="1">
    <citation type="submission" date="2018-04" db="EMBL/GenBank/DDBJ databases">
        <authorList>
            <person name="Go L.Y."/>
            <person name="Mitchell J.A."/>
        </authorList>
    </citation>
    <scope>NUCLEOTIDE SEQUENCE [LARGE SCALE GENOMIC DNA]</scope>
    <source>
        <strain evidence="11 12">TPD7010</strain>
    </source>
</reference>
<dbReference type="Proteomes" id="UP000244649">
    <property type="component" value="Unassembled WGS sequence"/>
</dbReference>
<dbReference type="GO" id="GO:0140359">
    <property type="term" value="F:ABC-type transporter activity"/>
    <property type="evidence" value="ECO:0007669"/>
    <property type="project" value="InterPro"/>
</dbReference>
<dbReference type="InterPro" id="IPR027417">
    <property type="entry name" value="P-loop_NTPase"/>
</dbReference>
<dbReference type="PANTHER" id="PTHR24221">
    <property type="entry name" value="ATP-BINDING CASSETTE SUB-FAMILY B"/>
    <property type="match status" value="1"/>
</dbReference>
<keyword evidence="5 8" id="KW-1133">Transmembrane helix</keyword>
<gene>
    <name evidence="11" type="primary">cydD</name>
    <name evidence="11" type="ORF">DC432_01205</name>
</gene>
<dbReference type="PROSITE" id="PS50893">
    <property type="entry name" value="ABC_TRANSPORTER_2"/>
    <property type="match status" value="1"/>
</dbReference>
<dbReference type="InterPro" id="IPR039421">
    <property type="entry name" value="Type_1_exporter"/>
</dbReference>
<feature type="transmembrane region" description="Helical" evidence="8">
    <location>
        <begin position="236"/>
        <end position="260"/>
    </location>
</feature>
<protein>
    <submittedName>
        <fullName evidence="11">Thiol reductant ABC exporter subunit CydD</fullName>
    </submittedName>
</protein>
<dbReference type="PROSITE" id="PS00211">
    <property type="entry name" value="ABC_TRANSPORTER_1"/>
    <property type="match status" value="1"/>
</dbReference>
<dbReference type="Gene3D" id="1.20.1560.10">
    <property type="entry name" value="ABC transporter type 1, transmembrane domain"/>
    <property type="match status" value="1"/>
</dbReference>
<sequence>MKPVDPRLLRYATASRGFFAVTAAIVLAQTGVIVGFAWTLTTALVGAIEGRPVGELWGYVGAAASFALLRGLLIAASERASARGAASASRQLREALVTAVARLGPRWLGARNAATLAVTAGHGLDALDAYFGRYLPQLVATAITMPILIGAMTLVDPLSGLTVVLTIPLIPLFMVLIGLATRGVQQKQYATLGRLAARFADTVDGLGTLTAFGRQHRAADSIKSVTRDYKRETMTVLRVSFLSGFALEFLASISVAIIAVTIGFRLLAGDLSLLVGLFVLLLAPEAYLPLRQVGVQFHAASEGVAATEQIFDTLDAAREDRGTDAAAPARGRALALEGVAVRRGARALPPVSLSVAPGEVVWVTGPSGAGKSSLIAAVLGFAEYHGTVRLDGVAVAHARDAVAWAGQRPGLIAGTVAENVALGVADDPERVAAALADAGAAVLDPATPLGASGAGLSGGEAQRVAVARALYRARTTGAAILVLDEPSSALDATTEAHLWATLRREADAGRAVLLVSHRRSARAIADRVVALATEVAEHVEGTEPSGAPAPVETTGNVDEPLPLARGVRS</sequence>
<evidence type="ECO:0000256" key="8">
    <source>
        <dbReference type="SAM" id="Phobius"/>
    </source>
</evidence>
<evidence type="ECO:0000313" key="12">
    <source>
        <dbReference type="Proteomes" id="UP000244649"/>
    </source>
</evidence>
<feature type="transmembrane region" description="Helical" evidence="8">
    <location>
        <begin position="21"/>
        <end position="44"/>
    </location>
</feature>
<evidence type="ECO:0000256" key="7">
    <source>
        <dbReference type="SAM" id="MobiDB-lite"/>
    </source>
</evidence>
<feature type="domain" description="ABC transmembrane type-1" evidence="10">
    <location>
        <begin position="20"/>
        <end position="302"/>
    </location>
</feature>
<dbReference type="PROSITE" id="PS50929">
    <property type="entry name" value="ABC_TM1F"/>
    <property type="match status" value="1"/>
</dbReference>
<keyword evidence="2 8" id="KW-0812">Transmembrane</keyword>
<evidence type="ECO:0000259" key="9">
    <source>
        <dbReference type="PROSITE" id="PS50893"/>
    </source>
</evidence>
<dbReference type="InterPro" id="IPR017871">
    <property type="entry name" value="ABC_transporter-like_CS"/>
</dbReference>
<dbReference type="PANTHER" id="PTHR24221:SF590">
    <property type="entry name" value="COMPONENT LINKED WITH THE ASSEMBLY OF CYTOCHROME' TRANSPORT TRANSMEMBRANE ATP-BINDING PROTEIN ABC TRANSPORTER CYDD-RELATED"/>
    <property type="match status" value="1"/>
</dbReference>
<feature type="transmembrane region" description="Helical" evidence="8">
    <location>
        <begin position="134"/>
        <end position="155"/>
    </location>
</feature>
<evidence type="ECO:0000256" key="3">
    <source>
        <dbReference type="ARBA" id="ARBA00022741"/>
    </source>
</evidence>
<proteinExistence type="predicted"/>
<evidence type="ECO:0000256" key="1">
    <source>
        <dbReference type="ARBA" id="ARBA00004651"/>
    </source>
</evidence>
<evidence type="ECO:0000313" key="11">
    <source>
        <dbReference type="EMBL" id="PVE79400.1"/>
    </source>
</evidence>
<dbReference type="SUPFAM" id="SSF90123">
    <property type="entry name" value="ABC transporter transmembrane region"/>
    <property type="match status" value="1"/>
</dbReference>
<dbReference type="CDD" id="cd03228">
    <property type="entry name" value="ABCC_MRP_Like"/>
    <property type="match status" value="1"/>
</dbReference>
<feature type="transmembrane region" description="Helical" evidence="8">
    <location>
        <begin position="56"/>
        <end position="76"/>
    </location>
</feature>
<organism evidence="11 12">
    <name type="scientific">Microbacterium testaceum</name>
    <name type="common">Aureobacterium testaceum</name>
    <name type="synonym">Brevibacterium testaceum</name>
    <dbReference type="NCBI Taxonomy" id="2033"/>
    <lineage>
        <taxon>Bacteria</taxon>
        <taxon>Bacillati</taxon>
        <taxon>Actinomycetota</taxon>
        <taxon>Actinomycetes</taxon>
        <taxon>Micrococcales</taxon>
        <taxon>Microbacteriaceae</taxon>
        <taxon>Microbacterium</taxon>
    </lineage>
</organism>
<dbReference type="Gene3D" id="3.40.50.300">
    <property type="entry name" value="P-loop containing nucleotide triphosphate hydrolases"/>
    <property type="match status" value="1"/>
</dbReference>
<keyword evidence="4" id="KW-0067">ATP-binding</keyword>
<dbReference type="GO" id="GO:0005524">
    <property type="term" value="F:ATP binding"/>
    <property type="evidence" value="ECO:0007669"/>
    <property type="project" value="UniProtKB-KW"/>
</dbReference>
<dbReference type="GO" id="GO:0005886">
    <property type="term" value="C:plasma membrane"/>
    <property type="evidence" value="ECO:0007669"/>
    <property type="project" value="UniProtKB-SubCell"/>
</dbReference>
<evidence type="ECO:0000259" key="10">
    <source>
        <dbReference type="PROSITE" id="PS50929"/>
    </source>
</evidence>
<dbReference type="GO" id="GO:0016887">
    <property type="term" value="F:ATP hydrolysis activity"/>
    <property type="evidence" value="ECO:0007669"/>
    <property type="project" value="InterPro"/>
</dbReference>